<evidence type="ECO:0008006" key="2">
    <source>
        <dbReference type="Google" id="ProtNLM"/>
    </source>
</evidence>
<dbReference type="InterPro" id="IPR012340">
    <property type="entry name" value="NA-bd_OB-fold"/>
</dbReference>
<dbReference type="AlphaFoldDB" id="A0A654ILT4"/>
<protein>
    <recommendedName>
        <fullName evidence="2">Aspartate--tRNA ligase</fullName>
    </recommendedName>
</protein>
<dbReference type="SUPFAM" id="SSF50249">
    <property type="entry name" value="Nucleic acid-binding proteins"/>
    <property type="match status" value="1"/>
</dbReference>
<sequence>MKRTHTCGELTINNVNQEVILQGWVKKLEN</sequence>
<name>A0A654ILT4_9MOLU</name>
<dbReference type="Gene3D" id="2.40.50.140">
    <property type="entry name" value="Nucleic acid-binding proteins"/>
    <property type="match status" value="1"/>
</dbReference>
<dbReference type="EMBL" id="LR739234">
    <property type="protein sequence ID" value="VZR98046.1"/>
    <property type="molecule type" value="Genomic_DNA"/>
</dbReference>
<accession>A0A654ILT4</accession>
<proteinExistence type="predicted"/>
<reference evidence="1" key="1">
    <citation type="submission" date="2019-11" db="EMBL/GenBank/DDBJ databases">
        <authorList>
            <person name="Falquet L."/>
            <person name="Falquet L."/>
        </authorList>
    </citation>
    <scope>NUCLEOTIDE SEQUENCE</scope>
    <source>
        <strain evidence="1">G1650</strain>
    </source>
</reference>
<organism evidence="1">
    <name type="scientific">Mycoplasma feriruminatoris</name>
    <dbReference type="NCBI Taxonomy" id="1179777"/>
    <lineage>
        <taxon>Bacteria</taxon>
        <taxon>Bacillati</taxon>
        <taxon>Mycoplasmatota</taxon>
        <taxon>Mollicutes</taxon>
        <taxon>Mycoplasmataceae</taxon>
        <taxon>Mycoplasma</taxon>
    </lineage>
</organism>
<evidence type="ECO:0000313" key="1">
    <source>
        <dbReference type="EMBL" id="VZR98046.1"/>
    </source>
</evidence>
<gene>
    <name evidence="1" type="ORF">MF5293_00609</name>
</gene>